<feature type="compositionally biased region" description="Low complexity" evidence="19">
    <location>
        <begin position="63"/>
        <end position="84"/>
    </location>
</feature>
<feature type="compositionally biased region" description="Low complexity" evidence="19">
    <location>
        <begin position="869"/>
        <end position="882"/>
    </location>
</feature>
<dbReference type="GO" id="GO:0034485">
    <property type="term" value="F:phosphatidylinositol-3,4,5-trisphosphate 5-phosphatase activity"/>
    <property type="evidence" value="ECO:0007669"/>
    <property type="project" value="TreeGrafter"/>
</dbReference>
<dbReference type="GO" id="GO:0004439">
    <property type="term" value="F:phosphatidylinositol-4,5-bisphosphate 5-phosphatase activity"/>
    <property type="evidence" value="ECO:0007669"/>
    <property type="project" value="UniProtKB-EC"/>
</dbReference>
<evidence type="ECO:0000256" key="19">
    <source>
        <dbReference type="SAM" id="MobiDB-lite"/>
    </source>
</evidence>
<evidence type="ECO:0000256" key="5">
    <source>
        <dbReference type="ARBA" id="ARBA00022481"/>
    </source>
</evidence>
<evidence type="ECO:0000256" key="1">
    <source>
        <dbReference type="ARBA" id="ARBA00004496"/>
    </source>
</evidence>
<comment type="caution">
    <text evidence="21">The sequence shown here is derived from an EMBL/GenBank/DDBJ whole genome shotgun (WGS) entry which is preliminary data.</text>
</comment>
<dbReference type="InterPro" id="IPR041611">
    <property type="entry name" value="SKICH"/>
</dbReference>
<feature type="region of interest" description="Disordered" evidence="19">
    <location>
        <begin position="63"/>
        <end position="99"/>
    </location>
</feature>
<feature type="compositionally biased region" description="Low complexity" evidence="19">
    <location>
        <begin position="349"/>
        <end position="361"/>
    </location>
</feature>
<evidence type="ECO:0000256" key="14">
    <source>
        <dbReference type="ARBA" id="ARBA00059259"/>
    </source>
</evidence>
<feature type="compositionally biased region" description="Pro residues" evidence="19">
    <location>
        <begin position="197"/>
        <end position="210"/>
    </location>
</feature>
<dbReference type="FunFam" id="2.60.40.2840:FF:000003">
    <property type="entry name" value="Phosphatidylinositol 4,5-bisphosphate 5-phosphatase A"/>
    <property type="match status" value="1"/>
</dbReference>
<dbReference type="GO" id="GO:0001726">
    <property type="term" value="C:ruffle"/>
    <property type="evidence" value="ECO:0007669"/>
    <property type="project" value="TreeGrafter"/>
</dbReference>
<dbReference type="VEuPathDB" id="HostDB:GeneID_118678258"/>
<evidence type="ECO:0000256" key="7">
    <source>
        <dbReference type="ARBA" id="ARBA00022553"/>
    </source>
</evidence>
<dbReference type="InterPro" id="IPR036691">
    <property type="entry name" value="Endo/exonu/phosph_ase_sf"/>
</dbReference>
<dbReference type="EC" id="3.1.3.36" evidence="4"/>
<dbReference type="GO" id="GO:0046856">
    <property type="term" value="P:phosphatidylinositol dephosphorylation"/>
    <property type="evidence" value="ECO:0007669"/>
    <property type="project" value="InterPro"/>
</dbReference>
<sequence length="1010" mass="108230">MEGHSSSGSRRPGTLAGLGPLPMPHGAFQTGAPSKVDSSFQLQAKESAVPVPLEPRLALAPLGPRAAVPPSSEGPTLALASPRPLLAPPSTPGGQNTALTCHNSSPALACVGQLVVSAAAAPKPLPAPSGSILAPASPGRLVMSVPNAPRLPPATVAPRLAPMSRDQKQTVPASVKPKPALATSGLSLALAPEEQHPQPPSSSAPMPSPILSPSQEQTLAPASMTSAPASVGPTPAKQRDAPALRSLPPSEGHRQPPAQASSPVASPSLIQSPPDPRLSPSFRARPEAPRSSPEDPVLPRPTQMLPLDVSQGPAEAGTRSPGLLSPTFRPGASSAQTVPPPLPKPPRSPSRSPSRSPNRSPCVPPAPEMALPRPGTQGAGPGGHLSPSFQPREMPAPVTTSSSTPTSSSSSSWSAQPTCKSDPGFWITVVTWNVGTAMPPDDVTSLLRLGGGSDDSDRTDMIAIGLQEVNSMINKRLKDALFTDQWSELFMGALAPFNFVLVSTVRMQGVILLLFAKYYHLPFLRDVQTDCTRTGLGGYWGNKGGVSVRLAAFGHMLCFLNCHLPAHMDKAEQRKDNFQTILSLQQFQGPGAQGILDHDLVFWFGDLNFRIESYDLHFVKFAIDNNQLHQLWEKDQLNMAKDTWPILKGFQEGPLNFAPTFKFDVGTNKYDTSAKKRKPAWTDRILWKVKVPSGGRSPSGQQSHWLQVTQHSYRSHMEYTVSDHKPVAAQFVLHFAFRDDMPLVRLEVAEEWVRPEQAVVRYRVETVFARSSWDWIGLYRVGFRHCKDYVAYVWAKHEDVDRNNYQVTFSEESLPKGHGDFILGYYSHTHSILIGVTEPFQISLPTSESASSSTHSSGTSSEEEDDSTLELLAPKSRSPSPGKSKRHRSRSPGLARFPGLALRPSSCERRGTSRSPSPQSRRLPCVAPSRGSSDGGTQGCSEEGLSGLPGPWTLPPSVPRSLGLLPALRLETVDPGGGGPWEPDQEAPTPDSLSPSPQGRQKLEEGGLGP</sequence>
<keyword evidence="9" id="KW-0378">Hydrolase</keyword>
<evidence type="ECO:0000256" key="3">
    <source>
        <dbReference type="ARBA" id="ARBA00012997"/>
    </source>
</evidence>
<evidence type="ECO:0000256" key="9">
    <source>
        <dbReference type="ARBA" id="ARBA00022801"/>
    </source>
</evidence>
<organism evidence="21 22">
    <name type="scientific">Myotis myotis</name>
    <name type="common">Greater mouse-eared bat</name>
    <name type="synonym">Vespertilio myotis</name>
    <dbReference type="NCBI Taxonomy" id="51298"/>
    <lineage>
        <taxon>Eukaryota</taxon>
        <taxon>Metazoa</taxon>
        <taxon>Chordata</taxon>
        <taxon>Craniata</taxon>
        <taxon>Vertebrata</taxon>
        <taxon>Euteleostomi</taxon>
        <taxon>Mammalia</taxon>
        <taxon>Eutheria</taxon>
        <taxon>Laurasiatheria</taxon>
        <taxon>Chiroptera</taxon>
        <taxon>Yangochiroptera</taxon>
        <taxon>Vespertilionidae</taxon>
        <taxon>Myotis</taxon>
    </lineage>
</organism>
<dbReference type="InterPro" id="IPR000300">
    <property type="entry name" value="IPPc"/>
</dbReference>
<evidence type="ECO:0000313" key="22">
    <source>
        <dbReference type="Proteomes" id="UP000527355"/>
    </source>
</evidence>
<evidence type="ECO:0000256" key="10">
    <source>
        <dbReference type="ARBA" id="ARBA00023036"/>
    </source>
</evidence>
<evidence type="ECO:0000256" key="2">
    <source>
        <dbReference type="ARBA" id="ARBA00005910"/>
    </source>
</evidence>
<evidence type="ECO:0000256" key="4">
    <source>
        <dbReference type="ARBA" id="ARBA00013044"/>
    </source>
</evidence>
<feature type="compositionally biased region" description="Low complexity" evidence="19">
    <location>
        <begin position="255"/>
        <end position="268"/>
    </location>
</feature>
<dbReference type="EMBL" id="JABWUV010000020">
    <property type="protein sequence ID" value="KAF6282313.1"/>
    <property type="molecule type" value="Genomic_DNA"/>
</dbReference>
<feature type="compositionally biased region" description="Pro residues" evidence="19">
    <location>
        <begin position="338"/>
        <end position="348"/>
    </location>
</feature>
<comment type="catalytic activity">
    <reaction evidence="13">
        <text>1D-myo-inositol 1,3,4,5-tetrakisphosphate + H2O = 1D-myo-inositol 1,3,4-trisphosphate + phosphate</text>
        <dbReference type="Rhea" id="RHEA:11392"/>
        <dbReference type="ChEBI" id="CHEBI:15377"/>
        <dbReference type="ChEBI" id="CHEBI:43474"/>
        <dbReference type="ChEBI" id="CHEBI:57895"/>
        <dbReference type="ChEBI" id="CHEBI:58414"/>
        <dbReference type="EC" id="3.1.3.56"/>
    </reaction>
    <physiologicalReaction direction="left-to-right" evidence="13">
        <dbReference type="Rhea" id="RHEA:11393"/>
    </physiologicalReaction>
</comment>
<comment type="subcellular location">
    <subcellularLocation>
        <location evidence="1">Cytoplasm</location>
    </subcellularLocation>
</comment>
<comment type="catalytic activity">
    <reaction evidence="11">
        <text>a 1,2-diacyl-sn-glycero-3-phospho-(1D-myo-inositol-4,5-bisphosphate) + H2O = a 1,2-diacyl-sn-glycero-3-phospho-(1D-myo-inositol 4-phosphate) + phosphate</text>
        <dbReference type="Rhea" id="RHEA:22764"/>
        <dbReference type="ChEBI" id="CHEBI:15377"/>
        <dbReference type="ChEBI" id="CHEBI:43474"/>
        <dbReference type="ChEBI" id="CHEBI:58178"/>
        <dbReference type="ChEBI" id="CHEBI:58456"/>
        <dbReference type="EC" id="3.1.3.36"/>
    </reaction>
    <physiologicalReaction direction="left-to-right" evidence="11">
        <dbReference type="Rhea" id="RHEA:22765"/>
    </physiologicalReaction>
</comment>
<protein>
    <recommendedName>
        <fullName evidence="15">Phosphatidylinositol 4,5-bisphosphate 5-phosphatase A</fullName>
        <ecNumber evidence="4">3.1.3.36</ecNumber>
        <ecNumber evidence="3">3.1.3.56</ecNumber>
    </recommendedName>
    <alternativeName>
        <fullName evidence="16">Inositol polyphosphate 5-phosphatase J</fullName>
    </alternativeName>
    <alternativeName>
        <fullName evidence="18">Phosphatidylinositol 1,3,4,5-tetrakisphosphate 5-phosphatase</fullName>
    </alternativeName>
    <alternativeName>
        <fullName evidence="17">Phosphatidylinositol 1,4,5-trisphosphate 5-phosphatase</fullName>
    </alternativeName>
</protein>
<evidence type="ECO:0000259" key="20">
    <source>
        <dbReference type="SMART" id="SM00128"/>
    </source>
</evidence>
<feature type="compositionally biased region" description="Polar residues" evidence="19">
    <location>
        <begin position="215"/>
        <end position="228"/>
    </location>
</feature>
<feature type="region of interest" description="Disordered" evidence="19">
    <location>
        <begin position="192"/>
        <end position="419"/>
    </location>
</feature>
<dbReference type="GO" id="GO:0005886">
    <property type="term" value="C:plasma membrane"/>
    <property type="evidence" value="ECO:0007669"/>
    <property type="project" value="TreeGrafter"/>
</dbReference>
<evidence type="ECO:0000313" key="21">
    <source>
        <dbReference type="EMBL" id="KAF6282313.1"/>
    </source>
</evidence>
<dbReference type="PANTHER" id="PTHR11200:SF127">
    <property type="entry name" value="PHOSPHATIDYLINOSITOL 4,5-BISPHOSPHATE 5-PHOSPHATASE A"/>
    <property type="match status" value="1"/>
</dbReference>
<keyword evidence="7" id="KW-0597">Phosphoprotein</keyword>
<dbReference type="EC" id="3.1.3.56" evidence="3"/>
<dbReference type="Pfam" id="PF22669">
    <property type="entry name" value="Exo_endo_phos2"/>
    <property type="match status" value="1"/>
</dbReference>
<feature type="domain" description="Inositol polyphosphate-related phosphatase" evidence="20">
    <location>
        <begin position="423"/>
        <end position="739"/>
    </location>
</feature>
<keyword evidence="8" id="KW-0677">Repeat</keyword>
<evidence type="ECO:0000256" key="13">
    <source>
        <dbReference type="ARBA" id="ARBA00052071"/>
    </source>
</evidence>
<accession>A0A7J7S1R4</accession>
<evidence type="ECO:0000256" key="12">
    <source>
        <dbReference type="ARBA" id="ARBA00051894"/>
    </source>
</evidence>
<name>A0A7J7S1R4_MYOMY</name>
<dbReference type="Gene3D" id="3.60.10.10">
    <property type="entry name" value="Endonuclease/exonuclease/phosphatase"/>
    <property type="match status" value="1"/>
</dbReference>
<dbReference type="SMART" id="SM00128">
    <property type="entry name" value="IPPc"/>
    <property type="match status" value="1"/>
</dbReference>
<dbReference type="SUPFAM" id="SSF56219">
    <property type="entry name" value="DNase I-like"/>
    <property type="match status" value="1"/>
</dbReference>
<keyword evidence="5" id="KW-0488">Methylation</keyword>
<evidence type="ECO:0000256" key="16">
    <source>
        <dbReference type="ARBA" id="ARBA00075782"/>
    </source>
</evidence>
<feature type="compositionally biased region" description="Basic and acidic residues" evidence="19">
    <location>
        <begin position="1001"/>
        <end position="1010"/>
    </location>
</feature>
<comment type="similarity">
    <text evidence="2">Belongs to the inositol 1,4,5-trisphosphate 5-phosphatase type II family.</text>
</comment>
<dbReference type="PANTHER" id="PTHR11200">
    <property type="entry name" value="INOSITOL 5-PHOSPHATASE"/>
    <property type="match status" value="1"/>
</dbReference>
<evidence type="ECO:0000256" key="11">
    <source>
        <dbReference type="ARBA" id="ARBA00050516"/>
    </source>
</evidence>
<dbReference type="Gene3D" id="2.60.40.2840">
    <property type="match status" value="1"/>
</dbReference>
<dbReference type="AlphaFoldDB" id="A0A7J7S1R4"/>
<keyword evidence="10" id="KW-0729">SH3-binding</keyword>
<proteinExistence type="inferred from homology"/>
<feature type="compositionally biased region" description="Low complexity" evidence="19">
    <location>
        <begin position="399"/>
        <end position="414"/>
    </location>
</feature>
<reference evidence="21 22" key="1">
    <citation type="journal article" date="2020" name="Nature">
        <title>Six reference-quality genomes reveal evolution of bat adaptations.</title>
        <authorList>
            <person name="Jebb D."/>
            <person name="Huang Z."/>
            <person name="Pippel M."/>
            <person name="Hughes G.M."/>
            <person name="Lavrichenko K."/>
            <person name="Devanna P."/>
            <person name="Winkler S."/>
            <person name="Jermiin L.S."/>
            <person name="Skirmuntt E.C."/>
            <person name="Katzourakis A."/>
            <person name="Burkitt-Gray L."/>
            <person name="Ray D.A."/>
            <person name="Sullivan K.A.M."/>
            <person name="Roscito J.G."/>
            <person name="Kirilenko B.M."/>
            <person name="Davalos L.M."/>
            <person name="Corthals A.P."/>
            <person name="Power M.L."/>
            <person name="Jones G."/>
            <person name="Ransome R.D."/>
            <person name="Dechmann D.K.N."/>
            <person name="Locatelli A.G."/>
            <person name="Puechmaille S.J."/>
            <person name="Fedrigo O."/>
            <person name="Jarvis E.D."/>
            <person name="Hiller M."/>
            <person name="Vernes S.C."/>
            <person name="Myers E.W."/>
            <person name="Teeling E.C."/>
        </authorList>
    </citation>
    <scope>NUCLEOTIDE SEQUENCE [LARGE SCALE GENOMIC DNA]</scope>
    <source>
        <strain evidence="21">MMyoMyo1</strain>
        <tissue evidence="21">Flight muscle</tissue>
    </source>
</reference>
<feature type="region of interest" description="Disordered" evidence="19">
    <location>
        <begin position="845"/>
        <end position="1010"/>
    </location>
</feature>
<feature type="region of interest" description="Disordered" evidence="19">
    <location>
        <begin position="1"/>
        <end position="40"/>
    </location>
</feature>
<dbReference type="FunFam" id="3.60.10.10:FF:000013">
    <property type="entry name" value="Phosphatidylinositol 4,5-bisphosphate 5-phosphatase A"/>
    <property type="match status" value="1"/>
</dbReference>
<dbReference type="GO" id="GO:0004445">
    <property type="term" value="F:inositol-polyphosphate 5-phosphatase activity"/>
    <property type="evidence" value="ECO:0007669"/>
    <property type="project" value="UniProtKB-EC"/>
</dbReference>
<gene>
    <name evidence="21" type="ORF">mMyoMyo1_006857</name>
</gene>
<evidence type="ECO:0000256" key="17">
    <source>
        <dbReference type="ARBA" id="ARBA00080251"/>
    </source>
</evidence>
<evidence type="ECO:0000256" key="6">
    <source>
        <dbReference type="ARBA" id="ARBA00022490"/>
    </source>
</evidence>
<comment type="catalytic activity">
    <reaction evidence="12">
        <text>1D-myo-inositol 1,4,5-trisphosphate + H2O = 1D-myo-inositol 1,4-bisphosphate + phosphate</text>
        <dbReference type="Rhea" id="RHEA:19797"/>
        <dbReference type="ChEBI" id="CHEBI:15377"/>
        <dbReference type="ChEBI" id="CHEBI:43474"/>
        <dbReference type="ChEBI" id="CHEBI:58282"/>
        <dbReference type="ChEBI" id="CHEBI:203600"/>
        <dbReference type="EC" id="3.1.3.56"/>
    </reaction>
    <physiologicalReaction direction="left-to-right" evidence="12">
        <dbReference type="Rhea" id="RHEA:19798"/>
    </physiologicalReaction>
</comment>
<feature type="compositionally biased region" description="Low complexity" evidence="19">
    <location>
        <begin position="913"/>
        <end position="924"/>
    </location>
</feature>
<dbReference type="GO" id="GO:0017124">
    <property type="term" value="F:SH3 domain binding"/>
    <property type="evidence" value="ECO:0007669"/>
    <property type="project" value="UniProtKB-KW"/>
</dbReference>
<evidence type="ECO:0000256" key="15">
    <source>
        <dbReference type="ARBA" id="ARBA00067189"/>
    </source>
</evidence>
<feature type="compositionally biased region" description="Low complexity" evidence="19">
    <location>
        <begin position="845"/>
        <end position="860"/>
    </location>
</feature>
<dbReference type="Pfam" id="PF17751">
    <property type="entry name" value="SKICH"/>
    <property type="match status" value="1"/>
</dbReference>
<dbReference type="InterPro" id="IPR046985">
    <property type="entry name" value="IP5"/>
</dbReference>
<evidence type="ECO:0000256" key="8">
    <source>
        <dbReference type="ARBA" id="ARBA00022737"/>
    </source>
</evidence>
<dbReference type="Proteomes" id="UP000527355">
    <property type="component" value="Unassembled WGS sequence"/>
</dbReference>
<feature type="region of interest" description="Disordered" evidence="19">
    <location>
        <begin position="153"/>
        <end position="178"/>
    </location>
</feature>
<keyword evidence="22" id="KW-1185">Reference proteome</keyword>
<comment type="function">
    <text evidence="14">Inositol 5-phosphatase, which converts inositol 1,4,5-trisphosphate to inositol 1,4-bisphosphate. Also converts phosphatidylinositol 4,5-bisphosphate to phosphatidylinositol 4-phosphate and inositol 1,3,4,5-tetrakisphosphate to inositol 1,3,4-trisphosphate in vitro. May be involved in modulation of the function of inositol and phosphatidylinositol polyphosphate-binding proteins that are present at membranes ruffles.</text>
</comment>
<dbReference type="CDD" id="cd09094">
    <property type="entry name" value="INPP5c_INPP5J-like"/>
    <property type="match status" value="1"/>
</dbReference>
<keyword evidence="6" id="KW-0963">Cytoplasm</keyword>
<evidence type="ECO:0000256" key="18">
    <source>
        <dbReference type="ARBA" id="ARBA00080358"/>
    </source>
</evidence>
<dbReference type="GO" id="GO:0005737">
    <property type="term" value="C:cytoplasm"/>
    <property type="evidence" value="ECO:0007669"/>
    <property type="project" value="UniProtKB-SubCell"/>
</dbReference>